<organism evidence="2 3">
    <name type="scientific">Orlajensenia flava</name>
    <dbReference type="NCBI Taxonomy" id="2565934"/>
    <lineage>
        <taxon>Bacteria</taxon>
        <taxon>Bacillati</taxon>
        <taxon>Actinomycetota</taxon>
        <taxon>Actinomycetes</taxon>
        <taxon>Micrococcales</taxon>
        <taxon>Microbacteriaceae</taxon>
        <taxon>Orlajensenia</taxon>
    </lineage>
</organism>
<dbReference type="PANTHER" id="PTHR30485:SF1">
    <property type="entry name" value="CYTOCHROME YDHU-RELATED"/>
    <property type="match status" value="1"/>
</dbReference>
<accession>A0A4V3WTN7</accession>
<keyword evidence="1" id="KW-0472">Membrane</keyword>
<dbReference type="AlphaFoldDB" id="A0A4V3WTN7"/>
<evidence type="ECO:0000313" key="2">
    <source>
        <dbReference type="EMBL" id="THG32637.1"/>
    </source>
</evidence>
<sequence length="318" mass="34972">MSAPPSSADAPGRNRWRSLAWLIPAAILAAAVIVLLAIGFRSTAAGGDFIRTYPGASELPAGAPVGIPAWLGWQHYLNALFLVLIVRTGLQVRADARGSHAWTGRARRGGKPPHRMTLELWTHLAVDTLWIANGVIYVVVLFATGQWVRIVPTSWDIVPNAVSAALQYASLDWPTKNGWVNYNALQLLSYFAVVFLAAPLAIVTGIRLSSYWPAKWRRARWYPLGLARALHYPTMLFFVAFVIVHVTLVLTTGALRNLNHIYASQDTQSWVGFGIFAASTVLLVLAWFAARPVLTKPVAQLFGEVVKTPPRRQRPPRG</sequence>
<dbReference type="InterPro" id="IPR051542">
    <property type="entry name" value="Hydrogenase_cytochrome"/>
</dbReference>
<dbReference type="GO" id="GO:0020037">
    <property type="term" value="F:heme binding"/>
    <property type="evidence" value="ECO:0007669"/>
    <property type="project" value="TreeGrafter"/>
</dbReference>
<feature type="transmembrane region" description="Helical" evidence="1">
    <location>
        <begin position="120"/>
        <end position="143"/>
    </location>
</feature>
<comment type="caution">
    <text evidence="2">The sequence shown here is derived from an EMBL/GenBank/DDBJ whole genome shotgun (WGS) entry which is preliminary data.</text>
</comment>
<feature type="transmembrane region" description="Helical" evidence="1">
    <location>
        <begin position="270"/>
        <end position="290"/>
    </location>
</feature>
<name>A0A4V3WTN7_9MICO</name>
<dbReference type="GO" id="GO:0005886">
    <property type="term" value="C:plasma membrane"/>
    <property type="evidence" value="ECO:0007669"/>
    <property type="project" value="TreeGrafter"/>
</dbReference>
<dbReference type="EMBL" id="SSSN01000009">
    <property type="protein sequence ID" value="THG32637.1"/>
    <property type="molecule type" value="Genomic_DNA"/>
</dbReference>
<feature type="transmembrane region" description="Helical" evidence="1">
    <location>
        <begin position="20"/>
        <end position="40"/>
    </location>
</feature>
<dbReference type="RefSeq" id="WP_136424940.1">
    <property type="nucleotide sequence ID" value="NZ_SSSN01000009.1"/>
</dbReference>
<proteinExistence type="predicted"/>
<dbReference type="Gene3D" id="1.20.950.20">
    <property type="entry name" value="Transmembrane di-heme cytochromes, Chain C"/>
    <property type="match status" value="1"/>
</dbReference>
<dbReference type="Proteomes" id="UP000307380">
    <property type="component" value="Unassembled WGS sequence"/>
</dbReference>
<evidence type="ECO:0000256" key="1">
    <source>
        <dbReference type="SAM" id="Phobius"/>
    </source>
</evidence>
<feature type="transmembrane region" description="Helical" evidence="1">
    <location>
        <begin position="229"/>
        <end position="250"/>
    </location>
</feature>
<keyword evidence="3" id="KW-1185">Reference proteome</keyword>
<keyword evidence="1" id="KW-0812">Transmembrane</keyword>
<evidence type="ECO:0000313" key="3">
    <source>
        <dbReference type="Proteomes" id="UP000307380"/>
    </source>
</evidence>
<dbReference type="PANTHER" id="PTHR30485">
    <property type="entry name" value="NI/FE-HYDROGENASE 1 B-TYPE CYTOCHROME SUBUNIT"/>
    <property type="match status" value="1"/>
</dbReference>
<feature type="transmembrane region" description="Helical" evidence="1">
    <location>
        <begin position="187"/>
        <end position="208"/>
    </location>
</feature>
<dbReference type="GO" id="GO:0022904">
    <property type="term" value="P:respiratory electron transport chain"/>
    <property type="evidence" value="ECO:0007669"/>
    <property type="project" value="InterPro"/>
</dbReference>
<protein>
    <submittedName>
        <fullName evidence="2">DUF4405 domain-containing protein</fullName>
    </submittedName>
</protein>
<gene>
    <name evidence="2" type="ORF">E6C70_12910</name>
</gene>
<keyword evidence="1" id="KW-1133">Transmembrane helix</keyword>
<reference evidence="2 3" key="1">
    <citation type="submission" date="2019-04" db="EMBL/GenBank/DDBJ databases">
        <authorList>
            <person name="Jiang L."/>
        </authorList>
    </citation>
    <scope>NUCLEOTIDE SEQUENCE [LARGE SCALE GENOMIC DNA]</scope>
    <source>
        <strain evidence="2 3">YIM 131861</strain>
    </source>
</reference>
<dbReference type="OrthoDB" id="9795587at2"/>
<dbReference type="InterPro" id="IPR016174">
    <property type="entry name" value="Di-haem_cyt_TM"/>
</dbReference>
<dbReference type="SUPFAM" id="SSF81342">
    <property type="entry name" value="Transmembrane di-heme cytochromes"/>
    <property type="match status" value="1"/>
</dbReference>